<protein>
    <submittedName>
        <fullName evidence="2">Uncharacterized protein</fullName>
    </submittedName>
</protein>
<organism evidence="2 3">
    <name type="scientific">Puccinia striiformis</name>
    <dbReference type="NCBI Taxonomy" id="27350"/>
    <lineage>
        <taxon>Eukaryota</taxon>
        <taxon>Fungi</taxon>
        <taxon>Dikarya</taxon>
        <taxon>Basidiomycota</taxon>
        <taxon>Pucciniomycotina</taxon>
        <taxon>Pucciniomycetes</taxon>
        <taxon>Pucciniales</taxon>
        <taxon>Pucciniaceae</taxon>
        <taxon>Puccinia</taxon>
    </lineage>
</organism>
<evidence type="ECO:0000313" key="2">
    <source>
        <dbReference type="EMBL" id="POW22515.1"/>
    </source>
</evidence>
<dbReference type="AlphaFoldDB" id="A0A2S4WL55"/>
<feature type="non-terminal residue" evidence="2">
    <location>
        <position position="1"/>
    </location>
</feature>
<gene>
    <name evidence="2" type="ORF">PSHT_01140</name>
</gene>
<evidence type="ECO:0000256" key="1">
    <source>
        <dbReference type="SAM" id="MobiDB-lite"/>
    </source>
</evidence>
<reference evidence="3" key="3">
    <citation type="journal article" date="2018" name="Mol. Plant Microbe Interact.">
        <title>Genome sequence resources for the wheat stripe rust pathogen (Puccinia striiformis f. sp. tritici) and the barley stripe rust pathogen (Puccinia striiformis f. sp. hordei).</title>
        <authorList>
            <person name="Xia C."/>
            <person name="Wang M."/>
            <person name="Yin C."/>
            <person name="Cornejo O.E."/>
            <person name="Hulbert S.H."/>
            <person name="Chen X."/>
        </authorList>
    </citation>
    <scope>NUCLEOTIDE SEQUENCE [LARGE SCALE GENOMIC DNA]</scope>
    <source>
        <strain evidence="3">93TX-2</strain>
    </source>
</reference>
<reference evidence="2 3" key="1">
    <citation type="submission" date="2017-12" db="EMBL/GenBank/DDBJ databases">
        <title>Gene loss provides genomic basis for host adaptation in cereal stripe rust fungi.</title>
        <authorList>
            <person name="Xia C."/>
        </authorList>
    </citation>
    <scope>NUCLEOTIDE SEQUENCE [LARGE SCALE GENOMIC DNA]</scope>
    <source>
        <strain evidence="2 3">93TX-2</strain>
    </source>
</reference>
<reference evidence="3" key="2">
    <citation type="journal article" date="2018" name="BMC Genomics">
        <title>Genomic insights into host adaptation between the wheat stripe rust pathogen (Puccinia striiformis f. sp. tritici) and the barley stripe rust pathogen (Puccinia striiformis f. sp. hordei).</title>
        <authorList>
            <person name="Xia C."/>
            <person name="Wang M."/>
            <person name="Yin C."/>
            <person name="Cornejo O.E."/>
            <person name="Hulbert S.H."/>
            <person name="Chen X."/>
        </authorList>
    </citation>
    <scope>NUCLEOTIDE SEQUENCE [LARGE SCALE GENOMIC DNA]</scope>
    <source>
        <strain evidence="3">93TX-2</strain>
    </source>
</reference>
<dbReference type="VEuPathDB" id="FungiDB:PSHT_01140"/>
<comment type="caution">
    <text evidence="2">The sequence shown here is derived from an EMBL/GenBank/DDBJ whole genome shotgun (WGS) entry which is preliminary data.</text>
</comment>
<dbReference type="Proteomes" id="UP000238274">
    <property type="component" value="Unassembled WGS sequence"/>
</dbReference>
<feature type="region of interest" description="Disordered" evidence="1">
    <location>
        <begin position="37"/>
        <end position="72"/>
    </location>
</feature>
<feature type="compositionally biased region" description="Basic and acidic residues" evidence="1">
    <location>
        <begin position="51"/>
        <end position="72"/>
    </location>
</feature>
<evidence type="ECO:0000313" key="3">
    <source>
        <dbReference type="Proteomes" id="UP000238274"/>
    </source>
</evidence>
<name>A0A2S4WL55_9BASI</name>
<proteinExistence type="predicted"/>
<sequence length="72" mass="8087">KTKICPHHHTIASITFRRCSPNPMDLCHLDRQTPKLDSVVHPDESGSVVDLCKDSETEDPKTAPDKKKHDKA</sequence>
<dbReference type="EMBL" id="PKSM01000009">
    <property type="protein sequence ID" value="POW22515.1"/>
    <property type="molecule type" value="Genomic_DNA"/>
</dbReference>
<keyword evidence="3" id="KW-1185">Reference proteome</keyword>
<accession>A0A2S4WL55</accession>